<organism evidence="1 2">
    <name type="scientific">Lithospermum erythrorhizon</name>
    <name type="common">Purple gromwell</name>
    <name type="synonym">Lithospermum officinale var. erythrorhizon</name>
    <dbReference type="NCBI Taxonomy" id="34254"/>
    <lineage>
        <taxon>Eukaryota</taxon>
        <taxon>Viridiplantae</taxon>
        <taxon>Streptophyta</taxon>
        <taxon>Embryophyta</taxon>
        <taxon>Tracheophyta</taxon>
        <taxon>Spermatophyta</taxon>
        <taxon>Magnoliopsida</taxon>
        <taxon>eudicotyledons</taxon>
        <taxon>Gunneridae</taxon>
        <taxon>Pentapetalae</taxon>
        <taxon>asterids</taxon>
        <taxon>lamiids</taxon>
        <taxon>Boraginales</taxon>
        <taxon>Boraginaceae</taxon>
        <taxon>Boraginoideae</taxon>
        <taxon>Lithospermeae</taxon>
        <taxon>Lithospermum</taxon>
    </lineage>
</organism>
<proteinExistence type="predicted"/>
<evidence type="ECO:0008006" key="3">
    <source>
        <dbReference type="Google" id="ProtNLM"/>
    </source>
</evidence>
<dbReference type="PANTHER" id="PTHR31286">
    <property type="entry name" value="GLYCINE-RICH CELL WALL STRUCTURAL PROTEIN 1.8-LIKE"/>
    <property type="match status" value="1"/>
</dbReference>
<name>A0AAV3RLW5_LITER</name>
<evidence type="ECO:0000313" key="1">
    <source>
        <dbReference type="EMBL" id="GAA0177610.1"/>
    </source>
</evidence>
<reference evidence="1 2" key="1">
    <citation type="submission" date="2024-01" db="EMBL/GenBank/DDBJ databases">
        <title>The complete chloroplast genome sequence of Lithospermum erythrorhizon: insights into the phylogenetic relationship among Boraginaceae species and the maternal lineages of purple gromwells.</title>
        <authorList>
            <person name="Okada T."/>
            <person name="Watanabe K."/>
        </authorList>
    </citation>
    <scope>NUCLEOTIDE SEQUENCE [LARGE SCALE GENOMIC DNA]</scope>
</reference>
<dbReference type="InterPro" id="IPR040256">
    <property type="entry name" value="At4g02000-like"/>
</dbReference>
<dbReference type="AlphaFoldDB" id="A0AAV3RLW5"/>
<sequence length="127" mass="14843">MEDFTRLWMRITWYVKGFPMRMFKWTPEFSPEKESPLTPVIEHNNVNRVKLGQTSVCVALDVSQPIRKKVWIGFEDEDNSEMAAGFWQARHYDPHPSYCTDCCHLGHNMVECKRKKTHVGEEVTAAP</sequence>
<comment type="caution">
    <text evidence="1">The sequence shown here is derived from an EMBL/GenBank/DDBJ whole genome shotgun (WGS) entry which is preliminary data.</text>
</comment>
<evidence type="ECO:0000313" key="2">
    <source>
        <dbReference type="Proteomes" id="UP001454036"/>
    </source>
</evidence>
<dbReference type="EMBL" id="BAABME010010336">
    <property type="protein sequence ID" value="GAA0177610.1"/>
    <property type="molecule type" value="Genomic_DNA"/>
</dbReference>
<dbReference type="PANTHER" id="PTHR31286:SF165">
    <property type="entry name" value="DUF4283 DOMAIN-CONTAINING PROTEIN"/>
    <property type="match status" value="1"/>
</dbReference>
<protein>
    <recommendedName>
        <fullName evidence="3">DUF4283 domain-containing protein</fullName>
    </recommendedName>
</protein>
<dbReference type="Proteomes" id="UP001454036">
    <property type="component" value="Unassembled WGS sequence"/>
</dbReference>
<keyword evidence="2" id="KW-1185">Reference proteome</keyword>
<gene>
    <name evidence="1" type="ORF">LIER_29725</name>
</gene>
<accession>A0AAV3RLW5</accession>